<dbReference type="SUPFAM" id="SSF58104">
    <property type="entry name" value="Methyl-accepting chemotaxis protein (MCP) signaling domain"/>
    <property type="match status" value="1"/>
</dbReference>
<evidence type="ECO:0000256" key="4">
    <source>
        <dbReference type="SAM" id="Coils"/>
    </source>
</evidence>
<feature type="transmembrane region" description="Helical" evidence="5">
    <location>
        <begin position="55"/>
        <end position="74"/>
    </location>
</feature>
<evidence type="ECO:0000256" key="2">
    <source>
        <dbReference type="ARBA" id="ARBA00029447"/>
    </source>
</evidence>
<dbReference type="InterPro" id="IPR051310">
    <property type="entry name" value="MCP_chemotaxis"/>
</dbReference>
<dbReference type="Gene3D" id="1.10.287.950">
    <property type="entry name" value="Methyl-accepting chemotaxis protein"/>
    <property type="match status" value="1"/>
</dbReference>
<feature type="domain" description="Methyl-accepting transducer" evidence="6">
    <location>
        <begin position="234"/>
        <end position="456"/>
    </location>
</feature>
<dbReference type="EMBL" id="BAABJZ010000105">
    <property type="protein sequence ID" value="GAA4901700.1"/>
    <property type="molecule type" value="Genomic_DNA"/>
</dbReference>
<comment type="similarity">
    <text evidence="2">Belongs to the methyl-accepting chemotaxis (MCP) protein family.</text>
</comment>
<evidence type="ECO:0000259" key="6">
    <source>
        <dbReference type="PROSITE" id="PS50111"/>
    </source>
</evidence>
<keyword evidence="5" id="KW-0812">Transmembrane</keyword>
<feature type="transmembrane region" description="Helical" evidence="5">
    <location>
        <begin position="29"/>
        <end position="48"/>
    </location>
</feature>
<feature type="transmembrane region" description="Helical" evidence="5">
    <location>
        <begin position="165"/>
        <end position="184"/>
    </location>
</feature>
<dbReference type="PANTHER" id="PTHR43531">
    <property type="entry name" value="PROTEIN ICFG"/>
    <property type="match status" value="1"/>
</dbReference>
<evidence type="ECO:0000313" key="7">
    <source>
        <dbReference type="EMBL" id="GAA4901700.1"/>
    </source>
</evidence>
<gene>
    <name evidence="7" type="ORF">GCM10023333_39720</name>
</gene>
<keyword evidence="4" id="KW-0175">Coiled coil</keyword>
<dbReference type="Pfam" id="PF00015">
    <property type="entry name" value="MCPsignal"/>
    <property type="match status" value="1"/>
</dbReference>
<dbReference type="SMART" id="SM00283">
    <property type="entry name" value="MA"/>
    <property type="match status" value="1"/>
</dbReference>
<dbReference type="RefSeq" id="WP_345337251.1">
    <property type="nucleotide sequence ID" value="NZ_BAABJZ010000105.1"/>
</dbReference>
<keyword evidence="1" id="KW-0145">Chemotaxis</keyword>
<name>A0ABP9FGQ7_9GAMM</name>
<dbReference type="PANTHER" id="PTHR43531:SF11">
    <property type="entry name" value="METHYL-ACCEPTING CHEMOTAXIS PROTEIN 3"/>
    <property type="match status" value="1"/>
</dbReference>
<comment type="caution">
    <text evidence="7">The sequence shown here is derived from an EMBL/GenBank/DDBJ whole genome shotgun (WGS) entry which is preliminary data.</text>
</comment>
<evidence type="ECO:0000256" key="5">
    <source>
        <dbReference type="SAM" id="Phobius"/>
    </source>
</evidence>
<feature type="transmembrane region" description="Helical" evidence="5">
    <location>
        <begin position="80"/>
        <end position="99"/>
    </location>
</feature>
<evidence type="ECO:0000256" key="1">
    <source>
        <dbReference type="ARBA" id="ARBA00022500"/>
    </source>
</evidence>
<feature type="transmembrane region" description="Helical" evidence="5">
    <location>
        <begin position="132"/>
        <end position="153"/>
    </location>
</feature>
<reference evidence="8" key="1">
    <citation type="journal article" date="2019" name="Int. J. Syst. Evol. Microbiol.">
        <title>The Global Catalogue of Microorganisms (GCM) 10K type strain sequencing project: providing services to taxonomists for standard genome sequencing and annotation.</title>
        <authorList>
            <consortium name="The Broad Institute Genomics Platform"/>
            <consortium name="The Broad Institute Genome Sequencing Center for Infectious Disease"/>
            <person name="Wu L."/>
            <person name="Ma J."/>
        </authorList>
    </citation>
    <scope>NUCLEOTIDE SEQUENCE [LARGE SCALE GENOMIC DNA]</scope>
    <source>
        <strain evidence="8">JCM 18401</strain>
    </source>
</reference>
<keyword evidence="8" id="KW-1185">Reference proteome</keyword>
<dbReference type="Proteomes" id="UP001499988">
    <property type="component" value="Unassembled WGS sequence"/>
</dbReference>
<keyword evidence="5" id="KW-0472">Membrane</keyword>
<feature type="coiled-coil region" evidence="4">
    <location>
        <begin position="221"/>
        <end position="255"/>
    </location>
</feature>
<evidence type="ECO:0000256" key="3">
    <source>
        <dbReference type="PROSITE-ProRule" id="PRU00284"/>
    </source>
</evidence>
<protein>
    <submittedName>
        <fullName evidence="7">Methyl-accepting chemotaxis protein</fullName>
    </submittedName>
</protein>
<organism evidence="7 8">
    <name type="scientific">Ferrimonas pelagia</name>
    <dbReference type="NCBI Taxonomy" id="1177826"/>
    <lineage>
        <taxon>Bacteria</taxon>
        <taxon>Pseudomonadati</taxon>
        <taxon>Pseudomonadota</taxon>
        <taxon>Gammaproteobacteria</taxon>
        <taxon>Alteromonadales</taxon>
        <taxon>Ferrimonadaceae</taxon>
        <taxon>Ferrimonas</taxon>
    </lineage>
</organism>
<feature type="transmembrane region" description="Helical" evidence="5">
    <location>
        <begin position="111"/>
        <end position="126"/>
    </location>
</feature>
<dbReference type="InterPro" id="IPR004089">
    <property type="entry name" value="MCPsignal_dom"/>
</dbReference>
<accession>A0ABP9FGQ7</accession>
<dbReference type="PROSITE" id="PS50111">
    <property type="entry name" value="CHEMOTAXIS_TRANSDUC_2"/>
    <property type="match status" value="1"/>
</dbReference>
<keyword evidence="5" id="KW-1133">Transmembrane helix</keyword>
<keyword evidence="3" id="KW-0807">Transducer</keyword>
<evidence type="ECO:0000313" key="8">
    <source>
        <dbReference type="Proteomes" id="UP001499988"/>
    </source>
</evidence>
<proteinExistence type="inferred from homology"/>
<sequence>MNPIVLWRQLFMPRQHALAINEYRLLENFMAFSLLAFATGTYSLLKWANADHSELIVSSLMMMGGQVAGCLVARQGGSLLLMRMLGFGGMLWHASAMVYFDGGIIASTQKLWLVLAVIGIFVVSTARQASAYAITVLAIAIAFVWAEAANYAFPSHDLTTQRQQLEAFSGLLLPLAIIVFAQGYTAVRREAMLEQTQQAQEASAVSAMQAKEGEQAMQQIVAQASNNVEQLSRMAEQLAQQAKELQQQVGTLGDACGQQSQAANQLSEEVTHIQAGIQHSDQFVVELKQRSAAINQQAQNSSASLQATTDAITRIADSNTQIHSVATLITSVADQTNLLALNAAIEAARAGEHGRGFAVVAEQVRELSRKSNEAAVEIRQLLDNSHKAMEHGQSVIRSSTKELHGIIREVGNTQQEVNELAGVIGEQVGAIKTMERASQSMASGVQDTQQVAQAVATQGEQLNTQVATLEQLASSLSSVIHHQAQR</sequence>